<keyword evidence="5" id="KW-1185">Reference proteome</keyword>
<dbReference type="Pfam" id="PF00144">
    <property type="entry name" value="Beta-lactamase"/>
    <property type="match status" value="1"/>
</dbReference>
<feature type="signal peptide" evidence="2">
    <location>
        <begin position="1"/>
        <end position="18"/>
    </location>
</feature>
<comment type="caution">
    <text evidence="4">The sequence shown here is derived from an EMBL/GenBank/DDBJ whole genome shotgun (WGS) entry which is preliminary data.</text>
</comment>
<dbReference type="Proteomes" id="UP001388673">
    <property type="component" value="Unassembled WGS sequence"/>
</dbReference>
<dbReference type="AlphaFoldDB" id="A0AAW0YTP6"/>
<dbReference type="InterPro" id="IPR001466">
    <property type="entry name" value="Beta-lactam-related"/>
</dbReference>
<evidence type="ECO:0000313" key="5">
    <source>
        <dbReference type="Proteomes" id="UP001388673"/>
    </source>
</evidence>
<feature type="domain" description="Beta-lactamase-related" evidence="3">
    <location>
        <begin position="88"/>
        <end position="386"/>
    </location>
</feature>
<dbReference type="SUPFAM" id="SSF56601">
    <property type="entry name" value="beta-lactamase/transpeptidase-like"/>
    <property type="match status" value="1"/>
</dbReference>
<dbReference type="Gene3D" id="3.40.710.10">
    <property type="entry name" value="DD-peptidase/beta-lactamase superfamily"/>
    <property type="match status" value="1"/>
</dbReference>
<dbReference type="PANTHER" id="PTHR46825:SF9">
    <property type="entry name" value="BETA-LACTAMASE-RELATED DOMAIN-CONTAINING PROTEIN"/>
    <property type="match status" value="1"/>
</dbReference>
<evidence type="ECO:0000256" key="2">
    <source>
        <dbReference type="SAM" id="SignalP"/>
    </source>
</evidence>
<accession>A0AAW0YTP6</accession>
<dbReference type="EMBL" id="JBCAWK010000014">
    <property type="protein sequence ID" value="KAK8844084.1"/>
    <property type="molecule type" value="Genomic_DNA"/>
</dbReference>
<dbReference type="GeneID" id="92184136"/>
<sequence length="592" mass="64403">MRLILTYSLLISLLSTLATTIPQLTFGGPDHPDDSQLSKSILSPKLKIRIEYLRKKWGVPGLAIGLVASPEFASRVHGTEVEEWKMETAGFGIANRFGEPVTSDTLFGIASNSKLFTALCVSLLVHNGTILKDGKTTLEWNTKIKDIVPEWKLMDEYASDHANLLDLLSMRSGLPRHDYISLGRPPAEVVASLRYLKPSAELRENWQYNNHHYVVMDHIIHTLTNLSLPEYAQIHLFDPLKMDSTTYNATKAAEHHRSDGKQSLKDCVGQAGSLGWWVDGDALFDAGPGGVILSATDMTKWVQELLSPSVLPPDLIKKATTGFSIPSGVPDFPEYGVGTYGLGQRMYTYRGFAVHGHTGDVPGQVSVMARLPELGIGLMIAANDQDFGATLYETVQNEIFDELLGLAPIDWEGRFFAGQFVKPTYPEVPTNPRPPPSFEVAGVYRAPAVGDLDLIKVSLPKLSETVSASVSPSSGKPLSASSILSITRAPLNVTGPVYMAWMGKHFLSAIYVTHFDGPLFNWTAIYATDRLNTTGTDGILYTAAGTGTVVVSESEGGIGLFGNMWGKGETAQASVVTEIGVKEASEAWFEKL</sequence>
<reference evidence="4 5" key="1">
    <citation type="journal article" date="2024" name="bioRxiv">
        <title>Comparative genomics of Cryptococcus and Kwoniella reveals pathogenesis evolution and contrasting karyotype dynamics via intercentromeric recombination or chromosome fusion.</title>
        <authorList>
            <person name="Coelho M.A."/>
            <person name="David-Palma M."/>
            <person name="Shea T."/>
            <person name="Bowers K."/>
            <person name="McGinley-Smith S."/>
            <person name="Mohammad A.W."/>
            <person name="Gnirke A."/>
            <person name="Yurkov A.M."/>
            <person name="Nowrousian M."/>
            <person name="Sun S."/>
            <person name="Cuomo C.A."/>
            <person name="Heitman J."/>
        </authorList>
    </citation>
    <scope>NUCLEOTIDE SEQUENCE [LARGE SCALE GENOMIC DNA]</scope>
    <source>
        <strain evidence="4 5">CBS 13917</strain>
    </source>
</reference>
<dbReference type="RefSeq" id="XP_066799648.1">
    <property type="nucleotide sequence ID" value="XM_066949956.1"/>
</dbReference>
<feature type="chain" id="PRO_5043598048" description="Beta-lactamase-related domain-containing protein" evidence="2">
    <location>
        <begin position="19"/>
        <end position="592"/>
    </location>
</feature>
<comment type="similarity">
    <text evidence="1">Belongs to the peptidase S12 family.</text>
</comment>
<dbReference type="InterPro" id="IPR012338">
    <property type="entry name" value="Beta-lactam/transpept-like"/>
</dbReference>
<protein>
    <recommendedName>
        <fullName evidence="3">Beta-lactamase-related domain-containing protein</fullName>
    </recommendedName>
</protein>
<gene>
    <name evidence="4" type="ORF">IAR55_006878</name>
</gene>
<evidence type="ECO:0000259" key="3">
    <source>
        <dbReference type="Pfam" id="PF00144"/>
    </source>
</evidence>
<keyword evidence="2" id="KW-0732">Signal</keyword>
<dbReference type="InterPro" id="IPR050491">
    <property type="entry name" value="AmpC-like"/>
</dbReference>
<dbReference type="KEGG" id="kne:92184136"/>
<dbReference type="PANTHER" id="PTHR46825">
    <property type="entry name" value="D-ALANYL-D-ALANINE-CARBOXYPEPTIDASE/ENDOPEPTIDASE AMPH"/>
    <property type="match status" value="1"/>
</dbReference>
<evidence type="ECO:0000313" key="4">
    <source>
        <dbReference type="EMBL" id="KAK8844084.1"/>
    </source>
</evidence>
<proteinExistence type="inferred from homology"/>
<name>A0AAW0YTP6_9TREE</name>
<organism evidence="4 5">
    <name type="scientific">Kwoniella newhampshirensis</name>
    <dbReference type="NCBI Taxonomy" id="1651941"/>
    <lineage>
        <taxon>Eukaryota</taxon>
        <taxon>Fungi</taxon>
        <taxon>Dikarya</taxon>
        <taxon>Basidiomycota</taxon>
        <taxon>Agaricomycotina</taxon>
        <taxon>Tremellomycetes</taxon>
        <taxon>Tremellales</taxon>
        <taxon>Cryptococcaceae</taxon>
        <taxon>Kwoniella</taxon>
    </lineage>
</organism>
<evidence type="ECO:0000256" key="1">
    <source>
        <dbReference type="ARBA" id="ARBA00038215"/>
    </source>
</evidence>